<dbReference type="PANTHER" id="PTHR43795">
    <property type="entry name" value="BIFUNCTIONAL ASPARTATE AMINOTRANSFERASE AND GLUTAMATE/ASPARTATE-PREPHENATE AMINOTRANSFERASE-RELATED"/>
    <property type="match status" value="1"/>
</dbReference>
<dbReference type="AlphaFoldDB" id="A0AAJ0CZM3"/>
<dbReference type="InterPro" id="IPR015424">
    <property type="entry name" value="PyrdxlP-dep_Trfase"/>
</dbReference>
<dbReference type="GO" id="GO:0008483">
    <property type="term" value="F:transaminase activity"/>
    <property type="evidence" value="ECO:0007669"/>
    <property type="project" value="TreeGrafter"/>
</dbReference>
<dbReference type="InterPro" id="IPR015421">
    <property type="entry name" value="PyrdxlP-dep_Trfase_major"/>
</dbReference>
<evidence type="ECO:0000256" key="1">
    <source>
        <dbReference type="ARBA" id="ARBA00022898"/>
    </source>
</evidence>
<dbReference type="SUPFAM" id="SSF53383">
    <property type="entry name" value="PLP-dependent transferases"/>
    <property type="match status" value="1"/>
</dbReference>
<feature type="domain" description="Aminotransferase class I/classII large" evidence="2">
    <location>
        <begin position="71"/>
        <end position="413"/>
    </location>
</feature>
<accession>A0AAJ0CZM3</accession>
<protein>
    <recommendedName>
        <fullName evidence="2">Aminotransferase class I/classII large domain-containing protein</fullName>
    </recommendedName>
</protein>
<name>A0AAJ0CZM3_9HYPO</name>
<dbReference type="InterPro" id="IPR050478">
    <property type="entry name" value="Ethylene_sulfur-biosynth"/>
</dbReference>
<proteinExistence type="predicted"/>
<organism evidence="3 4">
    <name type="scientific">Conoideocrella luteorostrata</name>
    <dbReference type="NCBI Taxonomy" id="1105319"/>
    <lineage>
        <taxon>Eukaryota</taxon>
        <taxon>Fungi</taxon>
        <taxon>Dikarya</taxon>
        <taxon>Ascomycota</taxon>
        <taxon>Pezizomycotina</taxon>
        <taxon>Sordariomycetes</taxon>
        <taxon>Hypocreomycetidae</taxon>
        <taxon>Hypocreales</taxon>
        <taxon>Clavicipitaceae</taxon>
        <taxon>Conoideocrella</taxon>
    </lineage>
</organism>
<reference evidence="3" key="1">
    <citation type="submission" date="2023-06" db="EMBL/GenBank/DDBJ databases">
        <title>Conoideocrella luteorostrata (Hypocreales: Clavicipitaceae), a potential biocontrol fungus for elongate hemlock scale in United States Christmas tree production areas.</title>
        <authorList>
            <person name="Barrett H."/>
            <person name="Lovett B."/>
            <person name="Macias A.M."/>
            <person name="Stajich J.E."/>
            <person name="Kasson M.T."/>
        </authorList>
    </citation>
    <scope>NUCLEOTIDE SEQUENCE</scope>
    <source>
        <strain evidence="3">ARSEF 14590</strain>
    </source>
</reference>
<dbReference type="Gene3D" id="3.40.640.10">
    <property type="entry name" value="Type I PLP-dependent aspartate aminotransferase-like (Major domain)"/>
    <property type="match status" value="1"/>
</dbReference>
<dbReference type="GO" id="GO:0030170">
    <property type="term" value="F:pyridoxal phosphate binding"/>
    <property type="evidence" value="ECO:0007669"/>
    <property type="project" value="InterPro"/>
</dbReference>
<dbReference type="EMBL" id="JASWJB010000015">
    <property type="protein sequence ID" value="KAK2612529.1"/>
    <property type="molecule type" value="Genomic_DNA"/>
</dbReference>
<dbReference type="InterPro" id="IPR004839">
    <property type="entry name" value="Aminotransferase_I/II_large"/>
</dbReference>
<dbReference type="CDD" id="cd00609">
    <property type="entry name" value="AAT_like"/>
    <property type="match status" value="1"/>
</dbReference>
<dbReference type="Gene3D" id="3.90.1150.10">
    <property type="entry name" value="Aspartate Aminotransferase, domain 1"/>
    <property type="match status" value="1"/>
</dbReference>
<dbReference type="InterPro" id="IPR015422">
    <property type="entry name" value="PyrdxlP-dep_Trfase_small"/>
</dbReference>
<dbReference type="GO" id="GO:0006520">
    <property type="term" value="P:amino acid metabolic process"/>
    <property type="evidence" value="ECO:0007669"/>
    <property type="project" value="TreeGrafter"/>
</dbReference>
<dbReference type="Pfam" id="PF00155">
    <property type="entry name" value="Aminotran_1_2"/>
    <property type="match status" value="1"/>
</dbReference>
<evidence type="ECO:0000313" key="4">
    <source>
        <dbReference type="Proteomes" id="UP001251528"/>
    </source>
</evidence>
<evidence type="ECO:0000259" key="2">
    <source>
        <dbReference type="Pfam" id="PF00155"/>
    </source>
</evidence>
<comment type="caution">
    <text evidence="3">The sequence shown here is derived from an EMBL/GenBank/DDBJ whole genome shotgun (WGS) entry which is preliminary data.</text>
</comment>
<sequence>MDFSTVSDHMGTKLQALLPKIAGPNRSPPDGVATIDLSIAQNHLMKEDFLTLMKDSLMNNLSLKELSYPSGFGGSHELLEALAHLLNKYFSPSKQVEPEHIIATAGAGNALDALCCTICEPGDKVLVLGPCWEGFGPYMLINANVEPIVVTTSLLRNATEVDIIVALQNAYAQHAKKQQIKAVILTNPNNPLGKCYPADVLRRILRFCHGNGLHLISDEVYGLSRIENRSTCDSPFVSMLSLRNQETSADITSFAPKVHVIWSLSKDFGCSGIRMGCIVSQDNPAIRLACGLSSYWQTSSLAGVVTQTLLTSPELPDLMRRNSQYLGAAYGKLTKGLDALQIEYISADYGMFIFAKVDSTCHNADAESKMMDALVEKGLITAAGGKFFGDNKDYGWVRITFATADDDIEAALRILAGYRCSIETKK</sequence>
<dbReference type="PANTHER" id="PTHR43795:SF39">
    <property type="entry name" value="AMINOTRANSFERASE CLASS I_CLASSII DOMAIN-CONTAINING PROTEIN"/>
    <property type="match status" value="1"/>
</dbReference>
<dbReference type="Proteomes" id="UP001251528">
    <property type="component" value="Unassembled WGS sequence"/>
</dbReference>
<evidence type="ECO:0000313" key="3">
    <source>
        <dbReference type="EMBL" id="KAK2612529.1"/>
    </source>
</evidence>
<keyword evidence="4" id="KW-1185">Reference proteome</keyword>
<gene>
    <name evidence="3" type="ORF">QQS21_001467</name>
</gene>
<dbReference type="PRINTS" id="PR00753">
    <property type="entry name" value="ACCSYNTHASE"/>
</dbReference>
<keyword evidence="1" id="KW-0663">Pyridoxal phosphate</keyword>